<dbReference type="Proteomes" id="UP000321363">
    <property type="component" value="Unassembled WGS sequence"/>
</dbReference>
<evidence type="ECO:0000313" key="2">
    <source>
        <dbReference type="EMBL" id="TXC89974.1"/>
    </source>
</evidence>
<organism evidence="2 3">
    <name type="scientific">Metabacillus litoralis</name>
    <dbReference type="NCBI Taxonomy" id="152268"/>
    <lineage>
        <taxon>Bacteria</taxon>
        <taxon>Bacillati</taxon>
        <taxon>Bacillota</taxon>
        <taxon>Bacilli</taxon>
        <taxon>Bacillales</taxon>
        <taxon>Bacillaceae</taxon>
        <taxon>Metabacillus</taxon>
    </lineage>
</organism>
<keyword evidence="3" id="KW-1185">Reference proteome</keyword>
<proteinExistence type="predicted"/>
<reference evidence="2 3" key="1">
    <citation type="journal article" date="2005" name="Int. J. Syst. Evol. Microbiol.">
        <title>Bacillus litoralis sp. nov., isolated from a tidal flat of the Yellow Sea in Korea.</title>
        <authorList>
            <person name="Yoon J.H."/>
            <person name="Oh T.K."/>
        </authorList>
    </citation>
    <scope>NUCLEOTIDE SEQUENCE [LARGE SCALE GENOMIC DNA]</scope>
    <source>
        <strain evidence="2 3">SW-211</strain>
    </source>
</reference>
<sequence>MDKDKKNIIINEIHQWKDNKLLPETYCDFLLALYTEGNQENNEHVEVKKKKKRISLIDGFLYAFIMILVIASLFTNFTEITYLMQMVILSFLLIGSSLVTAYFIRKGKSFQGPLSLTFIQLLISSIALSDFFASGNDFILGLIVISNCLVWLTFGVILRILYLSISGILGIAVFVVAIIL</sequence>
<dbReference type="RefSeq" id="WP_146949045.1">
    <property type="nucleotide sequence ID" value="NZ_VOQF01000007.1"/>
</dbReference>
<keyword evidence="1" id="KW-0472">Membrane</keyword>
<feature type="transmembrane region" description="Helical" evidence="1">
    <location>
        <begin position="59"/>
        <end position="77"/>
    </location>
</feature>
<gene>
    <name evidence="2" type="ORF">FS935_12970</name>
</gene>
<evidence type="ECO:0008006" key="4">
    <source>
        <dbReference type="Google" id="ProtNLM"/>
    </source>
</evidence>
<keyword evidence="1" id="KW-1133">Transmembrane helix</keyword>
<feature type="transmembrane region" description="Helical" evidence="1">
    <location>
        <begin position="138"/>
        <end position="154"/>
    </location>
</feature>
<dbReference type="OrthoDB" id="2380880at2"/>
<protein>
    <recommendedName>
        <fullName evidence="4">DUF2157 domain-containing protein</fullName>
    </recommendedName>
</protein>
<feature type="transmembrane region" description="Helical" evidence="1">
    <location>
        <begin position="116"/>
        <end position="132"/>
    </location>
</feature>
<feature type="transmembrane region" description="Helical" evidence="1">
    <location>
        <begin position="83"/>
        <end position="104"/>
    </location>
</feature>
<dbReference type="AlphaFoldDB" id="A0A5C6VYC0"/>
<name>A0A5C6VYC0_9BACI</name>
<accession>A0A5C6VYC0</accession>
<comment type="caution">
    <text evidence="2">The sequence shown here is derived from an EMBL/GenBank/DDBJ whole genome shotgun (WGS) entry which is preliminary data.</text>
</comment>
<dbReference type="EMBL" id="VOQF01000007">
    <property type="protein sequence ID" value="TXC89974.1"/>
    <property type="molecule type" value="Genomic_DNA"/>
</dbReference>
<evidence type="ECO:0000313" key="3">
    <source>
        <dbReference type="Proteomes" id="UP000321363"/>
    </source>
</evidence>
<keyword evidence="1" id="KW-0812">Transmembrane</keyword>
<evidence type="ECO:0000256" key="1">
    <source>
        <dbReference type="SAM" id="Phobius"/>
    </source>
</evidence>
<feature type="transmembrane region" description="Helical" evidence="1">
    <location>
        <begin position="161"/>
        <end position="179"/>
    </location>
</feature>